<keyword evidence="3" id="KW-1185">Reference proteome</keyword>
<feature type="compositionally biased region" description="Polar residues" evidence="1">
    <location>
        <begin position="265"/>
        <end position="276"/>
    </location>
</feature>
<dbReference type="Pfam" id="PF04641">
    <property type="entry name" value="Rtf2"/>
    <property type="match status" value="1"/>
</dbReference>
<feature type="compositionally biased region" description="Low complexity" evidence="1">
    <location>
        <begin position="255"/>
        <end position="264"/>
    </location>
</feature>
<feature type="compositionally biased region" description="Low complexity" evidence="1">
    <location>
        <begin position="228"/>
        <end position="239"/>
    </location>
</feature>
<protein>
    <recommendedName>
        <fullName evidence="4">Replication termination factor 2</fullName>
    </recommendedName>
</protein>
<feature type="region of interest" description="Disordered" evidence="1">
    <location>
        <begin position="203"/>
        <end position="328"/>
    </location>
</feature>
<proteinExistence type="predicted"/>
<dbReference type="GO" id="GO:0006274">
    <property type="term" value="P:DNA replication termination"/>
    <property type="evidence" value="ECO:0007669"/>
    <property type="project" value="TreeGrafter"/>
</dbReference>
<dbReference type="eggNOG" id="KOG3113">
    <property type="taxonomic scope" value="Eukaryota"/>
</dbReference>
<gene>
    <name evidence="2" type="ORF">COCMIDRAFT_26775</name>
</gene>
<evidence type="ECO:0000313" key="3">
    <source>
        <dbReference type="Proteomes" id="UP000054032"/>
    </source>
</evidence>
<reference evidence="2 3" key="1">
    <citation type="journal article" date="2013" name="PLoS Genet.">
        <title>Comparative genome structure, secondary metabolite, and effector coding capacity across Cochliobolus pathogens.</title>
        <authorList>
            <person name="Condon B.J."/>
            <person name="Leng Y."/>
            <person name="Wu D."/>
            <person name="Bushley K.E."/>
            <person name="Ohm R.A."/>
            <person name="Otillar R."/>
            <person name="Martin J."/>
            <person name="Schackwitz W."/>
            <person name="Grimwood J."/>
            <person name="MohdZainudin N."/>
            <person name="Xue C."/>
            <person name="Wang R."/>
            <person name="Manning V.A."/>
            <person name="Dhillon B."/>
            <person name="Tu Z.J."/>
            <person name="Steffenson B.J."/>
            <person name="Salamov A."/>
            <person name="Sun H."/>
            <person name="Lowry S."/>
            <person name="LaButti K."/>
            <person name="Han J."/>
            <person name="Copeland A."/>
            <person name="Lindquist E."/>
            <person name="Barry K."/>
            <person name="Schmutz J."/>
            <person name="Baker S.E."/>
            <person name="Ciuffetti L.M."/>
            <person name="Grigoriev I.V."/>
            <person name="Zhong S."/>
            <person name="Turgeon B.G."/>
        </authorList>
    </citation>
    <scope>NUCLEOTIDE SEQUENCE [LARGE SCALE GENOMIC DNA]</scope>
    <source>
        <strain evidence="2 3">ATCC 44560</strain>
    </source>
</reference>
<dbReference type="HOGENOM" id="CLU_048955_3_0_1"/>
<dbReference type="InterPro" id="IPR006735">
    <property type="entry name" value="Rtf2"/>
</dbReference>
<dbReference type="RefSeq" id="XP_007688479.1">
    <property type="nucleotide sequence ID" value="XM_007690289.1"/>
</dbReference>
<dbReference type="OrthoDB" id="247013at2759"/>
<dbReference type="PANTHER" id="PTHR12775">
    <property type="entry name" value="PROTEIN C20ORF43 HOMOLOG"/>
    <property type="match status" value="1"/>
</dbReference>
<dbReference type="PANTHER" id="PTHR12775:SF0">
    <property type="entry name" value="REPLICATION TERMINATION FACTOR 2"/>
    <property type="match status" value="1"/>
</dbReference>
<dbReference type="AlphaFoldDB" id="W6ZN54"/>
<feature type="compositionally biased region" description="Basic residues" evidence="1">
    <location>
        <begin position="205"/>
        <end position="218"/>
    </location>
</feature>
<dbReference type="Proteomes" id="UP000054032">
    <property type="component" value="Unassembled WGS sequence"/>
</dbReference>
<evidence type="ECO:0000313" key="2">
    <source>
        <dbReference type="EMBL" id="EUC45011.1"/>
    </source>
</evidence>
<evidence type="ECO:0008006" key="4">
    <source>
        <dbReference type="Google" id="ProtNLM"/>
    </source>
</evidence>
<dbReference type="EMBL" id="KI963993">
    <property type="protein sequence ID" value="EUC45011.1"/>
    <property type="molecule type" value="Genomic_DNA"/>
</dbReference>
<dbReference type="GeneID" id="19120996"/>
<dbReference type="KEGG" id="bor:COCMIDRAFT_26775"/>
<organism evidence="2 3">
    <name type="scientific">Bipolaris oryzae ATCC 44560</name>
    <dbReference type="NCBI Taxonomy" id="930090"/>
    <lineage>
        <taxon>Eukaryota</taxon>
        <taxon>Fungi</taxon>
        <taxon>Dikarya</taxon>
        <taxon>Ascomycota</taxon>
        <taxon>Pezizomycotina</taxon>
        <taxon>Dothideomycetes</taxon>
        <taxon>Pleosporomycetidae</taxon>
        <taxon>Pleosporales</taxon>
        <taxon>Pleosporineae</taxon>
        <taxon>Pleosporaceae</taxon>
        <taxon>Bipolaris</taxon>
    </lineage>
</organism>
<accession>W6ZN54</accession>
<dbReference type="GO" id="GO:0005634">
    <property type="term" value="C:nucleus"/>
    <property type="evidence" value="ECO:0007669"/>
    <property type="project" value="TreeGrafter"/>
</dbReference>
<evidence type="ECO:0000256" key="1">
    <source>
        <dbReference type="SAM" id="MobiDB-lite"/>
    </source>
</evidence>
<name>W6ZN54_COCMI</name>
<sequence>MGNDGGSIPKRRELVKEAAKALTTAQIKEAQTEQQEYAWSTDPLTRKPLARPVVSDAAGILYNKDSIIEYLLKDDSDVEKAEMKKIGGVKDSELGTFGDRVKGLKDVVEIKFEVDTAAESGAGEKWKCPITEERLGAGSKAVYVVPCGHAFAGSVMKEISEKACLTCNEPYAENDLIPILPTLPTDIARLNLRLKTLREKGLTHALKKAPGSKKKRKHATTDEQTQLTTSSASTKPSSSSDEDKKAAPKDNGAATTKPVSTTTTSDGIKNSATASLTRKVLQEQEERNKRRKMAQNENVSSLFSKKEHKASAGNSADFMTRGFSIGKK</sequence>
<dbReference type="STRING" id="930090.W6ZN54"/>